<dbReference type="Proteomes" id="UP000307173">
    <property type="component" value="Unassembled WGS sequence"/>
</dbReference>
<dbReference type="AlphaFoldDB" id="A0A4T0WXX9"/>
<dbReference type="STRING" id="52247.A0A4T0WXX9"/>
<keyword evidence="2" id="KW-1185">Reference proteome</keyword>
<gene>
    <name evidence="1" type="ORF">CANINC_003718</name>
</gene>
<dbReference type="Gene3D" id="3.40.50.300">
    <property type="entry name" value="P-loop containing nucleotide triphosphate hydrolases"/>
    <property type="match status" value="1"/>
</dbReference>
<sequence length="223" mass="25761">MANTVDKSVAFIKPQLDQKLESKTQTPLVVGIEGPQGSGKTTSATNIRKKIQDLYPQCNIRGLPGTHDIKLLLETFQILIENKEESYPVQIPIYDKSKHNGLGDRLEKNEWTIVAKKVDLIIFEGWFNGYVSISNDDSLISKWKRINTEFPEKFKGLSEKNIVDINNNLKPYEKVWNLFHLFVCIKTPDINNVYRWRLQQEHELVKIKGKGMSDVEVEKFVDR</sequence>
<dbReference type="SUPFAM" id="SSF52540">
    <property type="entry name" value="P-loop containing nucleoside triphosphate hydrolases"/>
    <property type="match status" value="1"/>
</dbReference>
<evidence type="ECO:0000313" key="1">
    <source>
        <dbReference type="EMBL" id="TID19289.1"/>
    </source>
</evidence>
<evidence type="ECO:0000313" key="2">
    <source>
        <dbReference type="Proteomes" id="UP000307173"/>
    </source>
</evidence>
<proteinExistence type="predicted"/>
<organism evidence="1 2">
    <name type="scientific">Pichia inconspicua</name>
    <dbReference type="NCBI Taxonomy" id="52247"/>
    <lineage>
        <taxon>Eukaryota</taxon>
        <taxon>Fungi</taxon>
        <taxon>Dikarya</taxon>
        <taxon>Ascomycota</taxon>
        <taxon>Saccharomycotina</taxon>
        <taxon>Pichiomycetes</taxon>
        <taxon>Pichiales</taxon>
        <taxon>Pichiaceae</taxon>
        <taxon>Pichia</taxon>
    </lineage>
</organism>
<protein>
    <recommendedName>
        <fullName evidence="3">Phosphoribulokinase/uridine kinase domain-containing protein</fullName>
    </recommendedName>
</protein>
<dbReference type="EMBL" id="SELW01000597">
    <property type="protein sequence ID" value="TID19289.1"/>
    <property type="molecule type" value="Genomic_DNA"/>
</dbReference>
<dbReference type="OrthoDB" id="347435at2759"/>
<comment type="caution">
    <text evidence="1">The sequence shown here is derived from an EMBL/GenBank/DDBJ whole genome shotgun (WGS) entry which is preliminary data.</text>
</comment>
<reference evidence="1 2" key="1">
    <citation type="journal article" date="2019" name="Front. Genet.">
        <title>Whole-Genome Sequencing of the Opportunistic Yeast Pathogen Candida inconspicua Uncovers Its Hybrid Origin.</title>
        <authorList>
            <person name="Mixao V."/>
            <person name="Hansen A.P."/>
            <person name="Saus E."/>
            <person name="Boekhout T."/>
            <person name="Lass-Florl C."/>
            <person name="Gabaldon T."/>
        </authorList>
    </citation>
    <scope>NUCLEOTIDE SEQUENCE [LARGE SCALE GENOMIC DNA]</scope>
    <source>
        <strain evidence="1 2">CBS 180</strain>
    </source>
</reference>
<name>A0A4T0WXX9_9ASCO</name>
<accession>A0A4T0WXX9</accession>
<evidence type="ECO:0008006" key="3">
    <source>
        <dbReference type="Google" id="ProtNLM"/>
    </source>
</evidence>
<dbReference type="InterPro" id="IPR027417">
    <property type="entry name" value="P-loop_NTPase"/>
</dbReference>